<organism evidence="3 4">
    <name type="scientific">Trema orientale</name>
    <name type="common">Charcoal tree</name>
    <name type="synonym">Celtis orientalis</name>
    <dbReference type="NCBI Taxonomy" id="63057"/>
    <lineage>
        <taxon>Eukaryota</taxon>
        <taxon>Viridiplantae</taxon>
        <taxon>Streptophyta</taxon>
        <taxon>Embryophyta</taxon>
        <taxon>Tracheophyta</taxon>
        <taxon>Spermatophyta</taxon>
        <taxon>Magnoliopsida</taxon>
        <taxon>eudicotyledons</taxon>
        <taxon>Gunneridae</taxon>
        <taxon>Pentapetalae</taxon>
        <taxon>rosids</taxon>
        <taxon>fabids</taxon>
        <taxon>Rosales</taxon>
        <taxon>Cannabaceae</taxon>
        <taxon>Trema</taxon>
    </lineage>
</organism>
<evidence type="ECO:0000259" key="2">
    <source>
        <dbReference type="Pfam" id="PF12546"/>
    </source>
</evidence>
<keyword evidence="4" id="KW-1185">Reference proteome</keyword>
<evidence type="ECO:0000313" key="4">
    <source>
        <dbReference type="Proteomes" id="UP000237000"/>
    </source>
</evidence>
<comment type="caution">
    <text evidence="3">The sequence shown here is derived from an EMBL/GenBank/DDBJ whole genome shotgun (WGS) entry which is preliminary data.</text>
</comment>
<evidence type="ECO:0000313" key="3">
    <source>
        <dbReference type="EMBL" id="PON88059.1"/>
    </source>
</evidence>
<feature type="region of interest" description="Disordered" evidence="1">
    <location>
        <begin position="1"/>
        <end position="27"/>
    </location>
</feature>
<accession>A0A2P5ER84</accession>
<proteinExistence type="predicted"/>
<name>A0A2P5ER84_TREOI</name>
<dbReference type="InterPro" id="IPR020978">
    <property type="entry name" value="Cryptochrome_C"/>
</dbReference>
<dbReference type="AlphaFoldDB" id="A0A2P5ER84"/>
<dbReference type="STRING" id="63057.A0A2P5ER84"/>
<protein>
    <submittedName>
        <fullName evidence="3">Cryptochrome C-terminal</fullName>
    </submittedName>
</protein>
<reference evidence="4" key="1">
    <citation type="submission" date="2016-06" db="EMBL/GenBank/DDBJ databases">
        <title>Parallel loss of symbiosis genes in relatives of nitrogen-fixing non-legume Parasponia.</title>
        <authorList>
            <person name="Van Velzen R."/>
            <person name="Holmer R."/>
            <person name="Bu F."/>
            <person name="Rutten L."/>
            <person name="Van Zeijl A."/>
            <person name="Liu W."/>
            <person name="Santuari L."/>
            <person name="Cao Q."/>
            <person name="Sharma T."/>
            <person name="Shen D."/>
            <person name="Roswanjaya Y."/>
            <person name="Wardhani T."/>
            <person name="Kalhor M.S."/>
            <person name="Jansen J."/>
            <person name="Van den Hoogen J."/>
            <person name="Gungor B."/>
            <person name="Hartog M."/>
            <person name="Hontelez J."/>
            <person name="Verver J."/>
            <person name="Yang W.-C."/>
            <person name="Schijlen E."/>
            <person name="Repin R."/>
            <person name="Schilthuizen M."/>
            <person name="Schranz E."/>
            <person name="Heidstra R."/>
            <person name="Miyata K."/>
            <person name="Fedorova E."/>
            <person name="Kohlen W."/>
            <person name="Bisseling T."/>
            <person name="Smit S."/>
            <person name="Geurts R."/>
        </authorList>
    </citation>
    <scope>NUCLEOTIDE SEQUENCE [LARGE SCALE GENOMIC DNA]</scope>
    <source>
        <strain evidence="4">cv. RG33-2</strain>
    </source>
</reference>
<dbReference type="OrthoDB" id="1722871at2759"/>
<feature type="domain" description="Cryptochrome C-terminal" evidence="2">
    <location>
        <begin position="29"/>
        <end position="92"/>
    </location>
</feature>
<dbReference type="Pfam" id="PF12546">
    <property type="entry name" value="Cryptochrome_C"/>
    <property type="match status" value="1"/>
</dbReference>
<evidence type="ECO:0000256" key="1">
    <source>
        <dbReference type="SAM" id="MobiDB-lite"/>
    </source>
</evidence>
<dbReference type="InParanoid" id="A0A2P5ER84"/>
<gene>
    <name evidence="3" type="ORF">TorRG33x02_160850</name>
</gene>
<dbReference type="EMBL" id="JXTC01000109">
    <property type="protein sequence ID" value="PON88059.1"/>
    <property type="molecule type" value="Genomic_DNA"/>
</dbReference>
<dbReference type="Proteomes" id="UP000237000">
    <property type="component" value="Unassembled WGS sequence"/>
</dbReference>
<sequence length="93" mass="10351">MWQQEATSRVAIENGTEEALGDSSESGVICFPRDMQMKEKHEPLGNNPPTTTQSYEDQMVPSMTSSLLRVEKEKSSLDFQISAVDSQAEVPQM</sequence>